<dbReference type="GeneID" id="80396923"/>
<proteinExistence type="predicted"/>
<name>A0A8S5L0B0_9VIRU</name>
<sequence>MAASIDGSDGASRLVYDLRVHLAQTKKRGRGITVSIVLPHGSTISDFDLAAFHRWLISSGYRVRTW</sequence>
<dbReference type="Proteomes" id="UP000678539">
    <property type="component" value="Segment"/>
</dbReference>
<protein>
    <submittedName>
        <fullName evidence="1">Uncharacterized protein</fullName>
    </submittedName>
</protein>
<evidence type="ECO:0000313" key="1">
    <source>
        <dbReference type="EMBL" id="DAD50879.1"/>
    </source>
</evidence>
<gene>
    <name evidence="1" type="primary">SRR5467090_1_3</name>
</gene>
<reference evidence="1" key="1">
    <citation type="submission" date="2020-09" db="EMBL/GenBank/DDBJ databases">
        <title>Leviviricetes taxonomy.</title>
        <authorList>
            <person name="Stockdale S.R."/>
            <person name="Callanan J."/>
            <person name="Adriaenssens E.M."/>
            <person name="Kuhn J.H."/>
            <person name="Rumnieks J."/>
            <person name="Shkoporov A."/>
            <person name="Draper L.A."/>
            <person name="Ross P."/>
            <person name="Hill C."/>
        </authorList>
    </citation>
    <scope>NUCLEOTIDE SEQUENCE</scope>
</reference>
<dbReference type="RefSeq" id="YP_010768744.1">
    <property type="nucleotide sequence ID" value="NC_073779.1"/>
</dbReference>
<dbReference type="EMBL" id="BK013653">
    <property type="protein sequence ID" value="DAD50879.1"/>
    <property type="molecule type" value="Genomic_RNA"/>
</dbReference>
<accession>A0A8S5L0B0</accession>
<evidence type="ECO:0000313" key="2">
    <source>
        <dbReference type="Proteomes" id="UP000678539"/>
    </source>
</evidence>
<dbReference type="KEGG" id="vg:80396923"/>
<organism evidence="1 2">
    <name type="scientific">ssRNA phage SRR5467090_1</name>
    <dbReference type="NCBI Taxonomy" id="2786447"/>
    <lineage>
        <taxon>Viruses</taxon>
        <taxon>Riboviria</taxon>
        <taxon>Orthornavirae</taxon>
        <taxon>Lenarviricota</taxon>
        <taxon>Leviviricetes</taxon>
        <taxon>Norzivirales</taxon>
        <taxon>Atkinsviridae</taxon>
        <taxon>Firunevirus</taxon>
        <taxon>Firunevirus limicola</taxon>
    </lineage>
</organism>
<keyword evidence="2" id="KW-1185">Reference proteome</keyword>